<dbReference type="PRINTS" id="PR00455">
    <property type="entry name" value="HTHTETR"/>
</dbReference>
<dbReference type="AlphaFoldDB" id="A0A1I5CGC0"/>
<keyword evidence="1 2" id="KW-0238">DNA-binding</keyword>
<dbReference type="EMBL" id="FOVR01000002">
    <property type="protein sequence ID" value="SFN85976.1"/>
    <property type="molecule type" value="Genomic_DNA"/>
</dbReference>
<dbReference type="Gene3D" id="1.10.357.10">
    <property type="entry name" value="Tetracycline Repressor, domain 2"/>
    <property type="match status" value="1"/>
</dbReference>
<name>A0A1I5CGC0_9HYPH</name>
<feature type="region of interest" description="Disordered" evidence="3">
    <location>
        <begin position="70"/>
        <end position="126"/>
    </location>
</feature>
<dbReference type="InterPro" id="IPR009057">
    <property type="entry name" value="Homeodomain-like_sf"/>
</dbReference>
<dbReference type="InterPro" id="IPR050109">
    <property type="entry name" value="HTH-type_TetR-like_transc_reg"/>
</dbReference>
<feature type="compositionally biased region" description="Basic and acidic residues" evidence="3">
    <location>
        <begin position="88"/>
        <end position="107"/>
    </location>
</feature>
<reference evidence="5 6" key="1">
    <citation type="submission" date="2016-10" db="EMBL/GenBank/DDBJ databases">
        <authorList>
            <person name="de Groot N.N."/>
        </authorList>
    </citation>
    <scope>NUCLEOTIDE SEQUENCE [LARGE SCALE GENOMIC DNA]</scope>
    <source>
        <strain evidence="5 6">CGMCC 1.9157</strain>
    </source>
</reference>
<dbReference type="InterPro" id="IPR041474">
    <property type="entry name" value="NicS_C"/>
</dbReference>
<gene>
    <name evidence="5" type="ORF">SAMN04488056_102225</name>
</gene>
<evidence type="ECO:0000259" key="4">
    <source>
        <dbReference type="PROSITE" id="PS50977"/>
    </source>
</evidence>
<dbReference type="InterPro" id="IPR036271">
    <property type="entry name" value="Tet_transcr_reg_TetR-rel_C_sf"/>
</dbReference>
<dbReference type="SUPFAM" id="SSF46689">
    <property type="entry name" value="Homeodomain-like"/>
    <property type="match status" value="1"/>
</dbReference>
<organism evidence="5 6">
    <name type="scientific">Cohaesibacter marisflavi</name>
    <dbReference type="NCBI Taxonomy" id="655353"/>
    <lineage>
        <taxon>Bacteria</taxon>
        <taxon>Pseudomonadati</taxon>
        <taxon>Pseudomonadota</taxon>
        <taxon>Alphaproteobacteria</taxon>
        <taxon>Hyphomicrobiales</taxon>
        <taxon>Cohaesibacteraceae</taxon>
    </lineage>
</organism>
<dbReference type="Pfam" id="PF00440">
    <property type="entry name" value="TetR_N"/>
    <property type="match status" value="1"/>
</dbReference>
<protein>
    <submittedName>
        <fullName evidence="5">Transcriptional regulator, TetR family</fullName>
    </submittedName>
</protein>
<evidence type="ECO:0000256" key="3">
    <source>
        <dbReference type="SAM" id="MobiDB-lite"/>
    </source>
</evidence>
<dbReference type="Proteomes" id="UP000199236">
    <property type="component" value="Unassembled WGS sequence"/>
</dbReference>
<dbReference type="GO" id="GO:0003677">
    <property type="term" value="F:DNA binding"/>
    <property type="evidence" value="ECO:0007669"/>
    <property type="project" value="UniProtKB-UniRule"/>
</dbReference>
<evidence type="ECO:0000313" key="6">
    <source>
        <dbReference type="Proteomes" id="UP000199236"/>
    </source>
</evidence>
<proteinExistence type="predicted"/>
<feature type="domain" description="HTH tetR-type" evidence="4">
    <location>
        <begin position="127"/>
        <end position="187"/>
    </location>
</feature>
<feature type="compositionally biased region" description="Basic and acidic residues" evidence="3">
    <location>
        <begin position="114"/>
        <end position="126"/>
    </location>
</feature>
<sequence>MTKLPKNVRIGRNGRVGILKKIPRDLWEHPQYKDRSKVIERSTGAINVTEGVKIARAMLEDLEQEFASARSELPVIDHETPLGSIAPQEERPSPQLRDNKEIAGVRELEEDASKDERRPAPRRREAEITRRDILDAAMEEFAAKGLSGARVDAIAARTRTTKPMIYYHFGSKEKLYAAVMEEAYGGVRSKEQGLHLDALPPEEAMRRLVEVTFDHHAEHPEYVRLVSVENIEMGRHITGRQSLVERNAIAIQTVSDLLERGAKAGVFRKDINPWHLHFLISSFCFMRVSNRYSWRAVFDIDLWDEAEVPAQRDMIVETILRYVKP</sequence>
<evidence type="ECO:0000256" key="1">
    <source>
        <dbReference type="ARBA" id="ARBA00023125"/>
    </source>
</evidence>
<keyword evidence="6" id="KW-1185">Reference proteome</keyword>
<dbReference type="RefSeq" id="WP_210186658.1">
    <property type="nucleotide sequence ID" value="NZ_FOVR01000002.1"/>
</dbReference>
<accession>A0A1I5CGC0</accession>
<dbReference type="PANTHER" id="PTHR30328:SF54">
    <property type="entry name" value="HTH-TYPE TRANSCRIPTIONAL REPRESSOR SCO4008"/>
    <property type="match status" value="1"/>
</dbReference>
<evidence type="ECO:0000313" key="5">
    <source>
        <dbReference type="EMBL" id="SFN85976.1"/>
    </source>
</evidence>
<dbReference type="PROSITE" id="PS50977">
    <property type="entry name" value="HTH_TETR_2"/>
    <property type="match status" value="1"/>
</dbReference>
<dbReference type="Pfam" id="PF17938">
    <property type="entry name" value="TetR_C_29"/>
    <property type="match status" value="1"/>
</dbReference>
<feature type="DNA-binding region" description="H-T-H motif" evidence="2">
    <location>
        <begin position="150"/>
        <end position="169"/>
    </location>
</feature>
<dbReference type="PANTHER" id="PTHR30328">
    <property type="entry name" value="TRANSCRIPTIONAL REPRESSOR"/>
    <property type="match status" value="1"/>
</dbReference>
<dbReference type="SUPFAM" id="SSF48498">
    <property type="entry name" value="Tetracyclin repressor-like, C-terminal domain"/>
    <property type="match status" value="1"/>
</dbReference>
<dbReference type="InterPro" id="IPR001647">
    <property type="entry name" value="HTH_TetR"/>
</dbReference>
<evidence type="ECO:0000256" key="2">
    <source>
        <dbReference type="PROSITE-ProRule" id="PRU00335"/>
    </source>
</evidence>